<dbReference type="Gene3D" id="2.40.30.100">
    <property type="entry name" value="AF2212/PG0164-like"/>
    <property type="match status" value="1"/>
</dbReference>
<dbReference type="RefSeq" id="WP_344195483.1">
    <property type="nucleotide sequence ID" value="NZ_BAAAND010000008.1"/>
</dbReference>
<proteinExistence type="predicted"/>
<dbReference type="InterPro" id="IPR015018">
    <property type="entry name" value="DUF1905"/>
</dbReference>
<accession>A0ABN2E5K4</accession>
<protein>
    <submittedName>
        <fullName evidence="1">DUF1905 domain-containing protein</fullName>
    </submittedName>
</protein>
<comment type="caution">
    <text evidence="1">The sequence shown here is derived from an EMBL/GenBank/DDBJ whole genome shotgun (WGS) entry which is preliminary data.</text>
</comment>
<dbReference type="Proteomes" id="UP001500190">
    <property type="component" value="Unassembled WGS sequence"/>
</dbReference>
<dbReference type="InterPro" id="IPR037079">
    <property type="entry name" value="AF2212/PG0164-like_sf"/>
</dbReference>
<dbReference type="EMBL" id="BAAAND010000008">
    <property type="protein sequence ID" value="GAA1597257.1"/>
    <property type="molecule type" value="Genomic_DNA"/>
</dbReference>
<name>A0ABN2E5K4_9ACTN</name>
<keyword evidence="2" id="KW-1185">Reference proteome</keyword>
<organism evidence="1 2">
    <name type="scientific">Kribbella karoonensis</name>
    <dbReference type="NCBI Taxonomy" id="324851"/>
    <lineage>
        <taxon>Bacteria</taxon>
        <taxon>Bacillati</taxon>
        <taxon>Actinomycetota</taxon>
        <taxon>Actinomycetes</taxon>
        <taxon>Propionibacteriales</taxon>
        <taxon>Kribbellaceae</taxon>
        <taxon>Kribbella</taxon>
    </lineage>
</organism>
<gene>
    <name evidence="1" type="ORF">GCM10009742_50320</name>
</gene>
<reference evidence="1 2" key="1">
    <citation type="journal article" date="2019" name="Int. J. Syst. Evol. Microbiol.">
        <title>The Global Catalogue of Microorganisms (GCM) 10K type strain sequencing project: providing services to taxonomists for standard genome sequencing and annotation.</title>
        <authorList>
            <consortium name="The Broad Institute Genomics Platform"/>
            <consortium name="The Broad Institute Genome Sequencing Center for Infectious Disease"/>
            <person name="Wu L."/>
            <person name="Ma J."/>
        </authorList>
    </citation>
    <scope>NUCLEOTIDE SEQUENCE [LARGE SCALE GENOMIC DNA]</scope>
    <source>
        <strain evidence="1 2">JCM 14304</strain>
    </source>
</reference>
<evidence type="ECO:0000313" key="2">
    <source>
        <dbReference type="Proteomes" id="UP001500190"/>
    </source>
</evidence>
<evidence type="ECO:0000313" key="1">
    <source>
        <dbReference type="EMBL" id="GAA1597257.1"/>
    </source>
</evidence>
<dbReference type="Pfam" id="PF08922">
    <property type="entry name" value="DUF1905"/>
    <property type="match status" value="1"/>
</dbReference>
<sequence>MNEIEFAGEIWYWRGPAPWYFVTVPEEECGYFEAEAGHVSYGWGMIPVTAEIGGSVWATSMFPKDGRYILPVKASVRRAEDLDDGDVPTVRLRLRSGIVGGRG</sequence>
<dbReference type="SUPFAM" id="SSF141694">
    <property type="entry name" value="AF2212/PG0164-like"/>
    <property type="match status" value="1"/>
</dbReference>